<feature type="domain" description="Heterokaryon incompatibility" evidence="2">
    <location>
        <begin position="663"/>
        <end position="747"/>
    </location>
</feature>
<evidence type="ECO:0000256" key="1">
    <source>
        <dbReference type="SAM" id="MobiDB-lite"/>
    </source>
</evidence>
<sequence length="1119" mass="124794">MAASDLAGIDTIRAKSPSFDDSELAAASKQVRQLLTCCEATTDEVISREAKAQVARFDLWASNIGVFAKRHASLDYRLRAAPISRAAIESSLDTLCNNIFFALTGDYDVAEQEQDRLGDLVEDIPQYCQGLIRRHRPAPTTTLEGLHTVGTSITSLHRLSLAIRKSGNRNSLSRVPGLLDVDHGYTLFHNTNAEQQAVLACTYAITSTFEDFVRSTLSRRWLQYATDPSSAQGQAQHTPDLGLNKVQAEYRSIMLDRCVAMIVSRRRLLVYFGNHQSKLENSVDHNPGIRQKGTWPNPVTTSSPFNDIQALDNAPEKLAEIPFSETEASIIEDSKLAKPMSEVEPSVTSSTGSSTLSEASQEITKCFDLPSPPLLSPGEREGTCPYCRLVLPAKEFSKSRRNRKWKHHLWQDLQPYCCLHSSCPQSGKRYGNLREWQAHLDQPHILQLDQTQESNELELSNNFRAAVESKAQTEENVIASQSKTLSEGETILTLPDSLQSGWCFVCLGRYDGNEALRMHTARHLEIASLLALPLRQDVADVDDIPSSIPSVGDAIGLADSAGGDEISPLPSREHAGRNDSVVPLTSYRLEALDNQEDGGRGVAGWLVGAQDAVNLPAEMREALADDGTALARDVSKQYDHPTRLIDTRTLAIKHIQSGSQVRYGILSHVWGPQEISYENFFNEQARDGQGFTKVWKCCKLALEHGLDYMWIDSCCIDRGSTAELSEAINSMFAWYASAAICFVYLADVGMPTNSVHSGNDEQFFGSRWFTRGWSLQELLAPRNVRFFDCDWRLLGTLSELTNMVKDITGLETALLRHEKPISAYSVAQRMSWAAGRMTTRREDMAYCLLGIFEVHMPLLYGEDDGAFLRLQHEVCKRHRDDTIFAWSDEHMLLAPALTGAMFAPDVRCFLGCRDVVQTDWPEPLQWELTQGGLHISGAMTMPGPSDESTLLVLSCAPREKKTSRYVLTLRYSRTDGRYTVRSPRQVQIFNVTEIRARATRGSIKIHIQMSNSEAFHDEKDKIERERIERKIAGTEAAEAAREVLAKNRQGVTSSFDPAVSYSGDVMSERRDEYTPPEAPGPAVAGRPDDYIASSWLPLEDDRGPPTRIAKKSDRRRRRG</sequence>
<evidence type="ECO:0000313" key="3">
    <source>
        <dbReference type="EMBL" id="KAK3672609.1"/>
    </source>
</evidence>
<gene>
    <name evidence="3" type="ORF">LTR78_007421</name>
</gene>
<protein>
    <recommendedName>
        <fullName evidence="2">Heterokaryon incompatibility domain-containing protein</fullName>
    </recommendedName>
</protein>
<dbReference type="Pfam" id="PF06985">
    <property type="entry name" value="HET"/>
    <property type="match status" value="1"/>
</dbReference>
<feature type="region of interest" description="Disordered" evidence="1">
    <location>
        <begin position="334"/>
        <end position="355"/>
    </location>
</feature>
<accession>A0AAE0TU81</accession>
<dbReference type="EMBL" id="JAUTXT010000031">
    <property type="protein sequence ID" value="KAK3672609.1"/>
    <property type="molecule type" value="Genomic_DNA"/>
</dbReference>
<keyword evidence="4" id="KW-1185">Reference proteome</keyword>
<evidence type="ECO:0000313" key="4">
    <source>
        <dbReference type="Proteomes" id="UP001274830"/>
    </source>
</evidence>
<dbReference type="PANTHER" id="PTHR10622:SF10">
    <property type="entry name" value="HET DOMAIN-CONTAINING PROTEIN"/>
    <property type="match status" value="1"/>
</dbReference>
<proteinExistence type="predicted"/>
<dbReference type="AlphaFoldDB" id="A0AAE0TU81"/>
<feature type="compositionally biased region" description="Low complexity" evidence="1">
    <location>
        <begin position="342"/>
        <end position="355"/>
    </location>
</feature>
<organism evidence="3 4">
    <name type="scientific">Recurvomyces mirabilis</name>
    <dbReference type="NCBI Taxonomy" id="574656"/>
    <lineage>
        <taxon>Eukaryota</taxon>
        <taxon>Fungi</taxon>
        <taxon>Dikarya</taxon>
        <taxon>Ascomycota</taxon>
        <taxon>Pezizomycotina</taxon>
        <taxon>Dothideomycetes</taxon>
        <taxon>Dothideomycetidae</taxon>
        <taxon>Mycosphaerellales</taxon>
        <taxon>Teratosphaeriaceae</taxon>
        <taxon>Recurvomyces</taxon>
    </lineage>
</organism>
<feature type="compositionally biased region" description="Basic residues" evidence="1">
    <location>
        <begin position="1108"/>
        <end position="1119"/>
    </location>
</feature>
<dbReference type="InterPro" id="IPR010730">
    <property type="entry name" value="HET"/>
</dbReference>
<comment type="caution">
    <text evidence="3">The sequence shown here is derived from an EMBL/GenBank/DDBJ whole genome shotgun (WGS) entry which is preliminary data.</text>
</comment>
<dbReference type="PANTHER" id="PTHR10622">
    <property type="entry name" value="HET DOMAIN-CONTAINING PROTEIN"/>
    <property type="match status" value="1"/>
</dbReference>
<name>A0AAE0TU81_9PEZI</name>
<feature type="region of interest" description="Disordered" evidence="1">
    <location>
        <begin position="1053"/>
        <end position="1119"/>
    </location>
</feature>
<reference evidence="3" key="1">
    <citation type="submission" date="2023-07" db="EMBL/GenBank/DDBJ databases">
        <title>Black Yeasts Isolated from many extreme environments.</title>
        <authorList>
            <person name="Coleine C."/>
            <person name="Stajich J.E."/>
            <person name="Selbmann L."/>
        </authorList>
    </citation>
    <scope>NUCLEOTIDE SEQUENCE</scope>
    <source>
        <strain evidence="3">CCFEE 5485</strain>
    </source>
</reference>
<dbReference type="Proteomes" id="UP001274830">
    <property type="component" value="Unassembled WGS sequence"/>
</dbReference>
<evidence type="ECO:0000259" key="2">
    <source>
        <dbReference type="Pfam" id="PF06985"/>
    </source>
</evidence>